<reference evidence="2 3" key="2">
    <citation type="submission" date="2024-07" db="EMBL/GenBank/DDBJ databases">
        <authorList>
            <person name="Akdeniz Z."/>
        </authorList>
    </citation>
    <scope>NUCLEOTIDE SEQUENCE [LARGE SCALE GENOMIC DNA]</scope>
</reference>
<gene>
    <name evidence="1" type="ORF">HINF_LOCUS27238</name>
    <name evidence="2" type="ORF">HINF_LOCUS50906</name>
</gene>
<keyword evidence="3" id="KW-1185">Reference proteome</keyword>
<evidence type="ECO:0000313" key="2">
    <source>
        <dbReference type="EMBL" id="CAL6063506.1"/>
    </source>
</evidence>
<dbReference type="Proteomes" id="UP001642409">
    <property type="component" value="Unassembled WGS sequence"/>
</dbReference>
<proteinExistence type="predicted"/>
<organism evidence="1">
    <name type="scientific">Hexamita inflata</name>
    <dbReference type="NCBI Taxonomy" id="28002"/>
    <lineage>
        <taxon>Eukaryota</taxon>
        <taxon>Metamonada</taxon>
        <taxon>Diplomonadida</taxon>
        <taxon>Hexamitidae</taxon>
        <taxon>Hexamitinae</taxon>
        <taxon>Hexamita</taxon>
    </lineage>
</organism>
<comment type="caution">
    <text evidence="1">The sequence shown here is derived from an EMBL/GenBank/DDBJ whole genome shotgun (WGS) entry which is preliminary data.</text>
</comment>
<protein>
    <submittedName>
        <fullName evidence="2">Hypothetical_protein</fullName>
    </submittedName>
</protein>
<sequence length="227" mass="26517">MARFLGERPQICLNHQYSHRKITLDKHNHVIILSQLQNKCVQQQINKIDTKQSQTCLSQQTNVCHLLQDYITVCSTMNRGFLFLILISLEDSTHFPLLCSKKAQCYIRTCPDHCSGKQWTFIHAIKPLQRSMAQNSTISQSNWPECVDNTPKISLTTLIILSYSQLLSEAQYASFHSRPWIQQLQQKTMQICTQIKNPFLFKQQQTTCVLHLCSMLQKRQIKHKWIK</sequence>
<accession>A0AA86PJE3</accession>
<reference evidence="1" key="1">
    <citation type="submission" date="2023-06" db="EMBL/GenBank/DDBJ databases">
        <authorList>
            <person name="Kurt Z."/>
        </authorList>
    </citation>
    <scope>NUCLEOTIDE SEQUENCE</scope>
</reference>
<dbReference type="EMBL" id="CATOUU010000666">
    <property type="protein sequence ID" value="CAI9939593.1"/>
    <property type="molecule type" value="Genomic_DNA"/>
</dbReference>
<dbReference type="EMBL" id="CAXDID020000246">
    <property type="protein sequence ID" value="CAL6063506.1"/>
    <property type="molecule type" value="Genomic_DNA"/>
</dbReference>
<name>A0AA86PJE3_9EUKA</name>
<dbReference type="AlphaFoldDB" id="A0AA86PJE3"/>
<evidence type="ECO:0000313" key="1">
    <source>
        <dbReference type="EMBL" id="CAI9939593.1"/>
    </source>
</evidence>
<evidence type="ECO:0000313" key="3">
    <source>
        <dbReference type="Proteomes" id="UP001642409"/>
    </source>
</evidence>